<dbReference type="Pfam" id="PF03466">
    <property type="entry name" value="LysR_substrate"/>
    <property type="match status" value="1"/>
</dbReference>
<comment type="similarity">
    <text evidence="1">Belongs to the LysR transcriptional regulatory family.</text>
</comment>
<keyword evidence="2" id="KW-0805">Transcription regulation</keyword>
<dbReference type="AlphaFoldDB" id="A0A437Q8C9"/>
<dbReference type="PANTHER" id="PTHR30537:SF74">
    <property type="entry name" value="HTH-TYPE TRANSCRIPTIONAL REGULATOR TRPI"/>
    <property type="match status" value="1"/>
</dbReference>
<dbReference type="Gene3D" id="1.10.10.10">
    <property type="entry name" value="Winged helix-like DNA-binding domain superfamily/Winged helix DNA-binding domain"/>
    <property type="match status" value="1"/>
</dbReference>
<reference evidence="6 7" key="1">
    <citation type="submission" date="2019-01" db="EMBL/GenBank/DDBJ databases">
        <authorList>
            <person name="Chen W.-M."/>
        </authorList>
    </citation>
    <scope>NUCLEOTIDE SEQUENCE [LARGE SCALE GENOMIC DNA]</scope>
    <source>
        <strain evidence="6 7">HPM-16</strain>
    </source>
</reference>
<evidence type="ECO:0000256" key="1">
    <source>
        <dbReference type="ARBA" id="ARBA00009437"/>
    </source>
</evidence>
<sequence length="420" mass="46556">MSSKENPVSAWPQMLVVSPRKVPVPALPIERPSINTSTCCAEQSQPEMTPMPDSTALGCGFSKLPVANALELAASNSNEAQRRIDYSFNLCLKRTLSLLLIKLMYIGLYPIYQEELLLSEHHQSLPLKALSYFAVVAQVGSFKRAADKLCVTPQAISIQMKALEQQLGVALFSRHASGVVLTPAGELLAEYVERGLALLDQGVTLAKCTQKTHFRINISPWFAVHRVLPLLETFESRLSDVELFIGTQVAMSDSDWRSIDLAIQWGFGEWPAEHKRLLQRDDKYLVCAPALKARSVLSKPEDLQHQRIICTPLSIELWQRYARTLGIDLLRERQFLIVDSIASQVEATKQGLGVALVSDNVAQQGVAAGEMVMPLGDRALSEINPSLVPGYWLVIPTHCRQLEIAAMFESWLTETLAIPS</sequence>
<dbReference type="GO" id="GO:0003700">
    <property type="term" value="F:DNA-binding transcription factor activity"/>
    <property type="evidence" value="ECO:0007669"/>
    <property type="project" value="InterPro"/>
</dbReference>
<evidence type="ECO:0000313" key="7">
    <source>
        <dbReference type="Proteomes" id="UP000282818"/>
    </source>
</evidence>
<dbReference type="PRINTS" id="PR00039">
    <property type="entry name" value="HTHLYSR"/>
</dbReference>
<dbReference type="GO" id="GO:0006351">
    <property type="term" value="P:DNA-templated transcription"/>
    <property type="evidence" value="ECO:0007669"/>
    <property type="project" value="TreeGrafter"/>
</dbReference>
<accession>A0A437Q8C9</accession>
<comment type="caution">
    <text evidence="6">The sequence shown here is derived from an EMBL/GenBank/DDBJ whole genome shotgun (WGS) entry which is preliminary data.</text>
</comment>
<keyword evidence="7" id="KW-1185">Reference proteome</keyword>
<evidence type="ECO:0000256" key="3">
    <source>
        <dbReference type="ARBA" id="ARBA00023125"/>
    </source>
</evidence>
<dbReference type="SUPFAM" id="SSF46785">
    <property type="entry name" value="Winged helix' DNA-binding domain"/>
    <property type="match status" value="1"/>
</dbReference>
<keyword evidence="3" id="KW-0238">DNA-binding</keyword>
<proteinExistence type="inferred from homology"/>
<keyword evidence="4" id="KW-0804">Transcription</keyword>
<dbReference type="FunFam" id="1.10.10.10:FF:000001">
    <property type="entry name" value="LysR family transcriptional regulator"/>
    <property type="match status" value="1"/>
</dbReference>
<dbReference type="InterPro" id="IPR000847">
    <property type="entry name" value="LysR_HTH_N"/>
</dbReference>
<dbReference type="InterPro" id="IPR036388">
    <property type="entry name" value="WH-like_DNA-bd_sf"/>
</dbReference>
<dbReference type="InterPro" id="IPR058163">
    <property type="entry name" value="LysR-type_TF_proteobact-type"/>
</dbReference>
<dbReference type="InterPro" id="IPR005119">
    <property type="entry name" value="LysR_subst-bd"/>
</dbReference>
<evidence type="ECO:0000313" key="6">
    <source>
        <dbReference type="EMBL" id="RVU30729.1"/>
    </source>
</evidence>
<gene>
    <name evidence="6" type="ORF">EOE65_10480</name>
</gene>
<protein>
    <submittedName>
        <fullName evidence="6">LysR family transcriptional regulator</fullName>
    </submittedName>
</protein>
<feature type="domain" description="HTH lysR-type" evidence="5">
    <location>
        <begin position="125"/>
        <end position="182"/>
    </location>
</feature>
<dbReference type="Gene3D" id="3.40.190.10">
    <property type="entry name" value="Periplasmic binding protein-like II"/>
    <property type="match status" value="2"/>
</dbReference>
<dbReference type="PANTHER" id="PTHR30537">
    <property type="entry name" value="HTH-TYPE TRANSCRIPTIONAL REGULATOR"/>
    <property type="match status" value="1"/>
</dbReference>
<dbReference type="Pfam" id="PF00126">
    <property type="entry name" value="HTH_1"/>
    <property type="match status" value="1"/>
</dbReference>
<dbReference type="EMBL" id="SACQ01000004">
    <property type="protein sequence ID" value="RVU30729.1"/>
    <property type="molecule type" value="Genomic_DNA"/>
</dbReference>
<dbReference type="SUPFAM" id="SSF53850">
    <property type="entry name" value="Periplasmic binding protein-like II"/>
    <property type="match status" value="1"/>
</dbReference>
<evidence type="ECO:0000256" key="4">
    <source>
        <dbReference type="ARBA" id="ARBA00023163"/>
    </source>
</evidence>
<evidence type="ECO:0000259" key="5">
    <source>
        <dbReference type="PROSITE" id="PS50931"/>
    </source>
</evidence>
<dbReference type="GO" id="GO:0043565">
    <property type="term" value="F:sequence-specific DNA binding"/>
    <property type="evidence" value="ECO:0007669"/>
    <property type="project" value="TreeGrafter"/>
</dbReference>
<dbReference type="PROSITE" id="PS50931">
    <property type="entry name" value="HTH_LYSR"/>
    <property type="match status" value="1"/>
</dbReference>
<name>A0A437Q8C9_9GAMM</name>
<evidence type="ECO:0000256" key="2">
    <source>
        <dbReference type="ARBA" id="ARBA00023015"/>
    </source>
</evidence>
<dbReference type="Proteomes" id="UP000282818">
    <property type="component" value="Unassembled WGS sequence"/>
</dbReference>
<dbReference type="InterPro" id="IPR036390">
    <property type="entry name" value="WH_DNA-bd_sf"/>
</dbReference>
<organism evidence="6 7">
    <name type="scientific">Neptunomonas marina</name>
    <dbReference type="NCBI Taxonomy" id="1815562"/>
    <lineage>
        <taxon>Bacteria</taxon>
        <taxon>Pseudomonadati</taxon>
        <taxon>Pseudomonadota</taxon>
        <taxon>Gammaproteobacteria</taxon>
        <taxon>Oceanospirillales</taxon>
        <taxon>Oceanospirillaceae</taxon>
        <taxon>Neptunomonas</taxon>
    </lineage>
</organism>